<evidence type="ECO:0000256" key="5">
    <source>
        <dbReference type="SAM" id="Phobius"/>
    </source>
</evidence>
<dbReference type="GeneTree" id="ENSGT00940000170136"/>
<keyword evidence="4 5" id="KW-0472">Membrane</keyword>
<dbReference type="Proteomes" id="UP000472273">
    <property type="component" value="Unplaced"/>
</dbReference>
<dbReference type="InterPro" id="IPR031671">
    <property type="entry name" value="SMIM5/18/22"/>
</dbReference>
<dbReference type="CDD" id="cd20254">
    <property type="entry name" value="CASIMO1_SMIM5"/>
    <property type="match status" value="1"/>
</dbReference>
<reference evidence="6" key="2">
    <citation type="submission" date="2025-09" db="UniProtKB">
        <authorList>
            <consortium name="Ensembl"/>
        </authorList>
    </citation>
    <scope>IDENTIFICATION</scope>
</reference>
<feature type="transmembrane region" description="Helical" evidence="5">
    <location>
        <begin position="30"/>
        <end position="47"/>
    </location>
</feature>
<evidence type="ECO:0000256" key="3">
    <source>
        <dbReference type="ARBA" id="ARBA00022989"/>
    </source>
</evidence>
<dbReference type="AlphaFoldDB" id="A0A670XTU9"/>
<name>A0A670XTU9_PSETE</name>
<sequence length="57" mass="6700">MSFKEFQKELSAVGYKLWLKLQRLPKADPLEIVCFFIIILFIGKYPVSFYSSPSPVW</sequence>
<dbReference type="OMA" id="FIGNCCC"/>
<protein>
    <submittedName>
        <fullName evidence="6">Uncharacterized protein</fullName>
    </submittedName>
</protein>
<evidence type="ECO:0000256" key="2">
    <source>
        <dbReference type="ARBA" id="ARBA00022692"/>
    </source>
</evidence>
<dbReference type="PANTHER" id="PTHR37344:SF1">
    <property type="entry name" value="SMALL INTEGRAL MEMBRANE PROTEIN 5"/>
    <property type="match status" value="1"/>
</dbReference>
<keyword evidence="3 5" id="KW-1133">Transmembrane helix</keyword>
<dbReference type="PANTHER" id="PTHR37344">
    <property type="entry name" value="SMALL INTEGRAL MEMBRANE PROTEIN 5"/>
    <property type="match status" value="1"/>
</dbReference>
<evidence type="ECO:0000313" key="6">
    <source>
        <dbReference type="Ensembl" id="ENSPTXP00000002986.1"/>
    </source>
</evidence>
<evidence type="ECO:0000313" key="7">
    <source>
        <dbReference type="Proteomes" id="UP000472273"/>
    </source>
</evidence>
<dbReference type="Pfam" id="PF15831">
    <property type="entry name" value="SMIM5_18_22"/>
    <property type="match status" value="1"/>
</dbReference>
<accession>A0A670XTU9</accession>
<evidence type="ECO:0000256" key="4">
    <source>
        <dbReference type="ARBA" id="ARBA00023136"/>
    </source>
</evidence>
<evidence type="ECO:0000256" key="1">
    <source>
        <dbReference type="ARBA" id="ARBA00004167"/>
    </source>
</evidence>
<reference evidence="6" key="1">
    <citation type="submission" date="2025-08" db="UniProtKB">
        <authorList>
            <consortium name="Ensembl"/>
        </authorList>
    </citation>
    <scope>IDENTIFICATION</scope>
</reference>
<proteinExistence type="predicted"/>
<comment type="subcellular location">
    <subcellularLocation>
        <location evidence="1">Membrane</location>
        <topology evidence="1">Single-pass membrane protein</topology>
    </subcellularLocation>
</comment>
<dbReference type="GO" id="GO:0016020">
    <property type="term" value="C:membrane"/>
    <property type="evidence" value="ECO:0007669"/>
    <property type="project" value="UniProtKB-SubCell"/>
</dbReference>
<dbReference type="Ensembl" id="ENSPTXT00000003071.1">
    <property type="protein sequence ID" value="ENSPTXP00000002986.1"/>
    <property type="gene ID" value="ENSPTXG00000002284.1"/>
</dbReference>
<dbReference type="InterPro" id="IPR047133">
    <property type="entry name" value="SMIM5"/>
</dbReference>
<keyword evidence="2 5" id="KW-0812">Transmembrane</keyword>
<keyword evidence="7" id="KW-1185">Reference proteome</keyword>
<organism evidence="6 7">
    <name type="scientific">Pseudonaja textilis</name>
    <name type="common">Eastern brown snake</name>
    <dbReference type="NCBI Taxonomy" id="8673"/>
    <lineage>
        <taxon>Eukaryota</taxon>
        <taxon>Metazoa</taxon>
        <taxon>Chordata</taxon>
        <taxon>Craniata</taxon>
        <taxon>Vertebrata</taxon>
        <taxon>Euteleostomi</taxon>
        <taxon>Lepidosauria</taxon>
        <taxon>Squamata</taxon>
        <taxon>Bifurcata</taxon>
        <taxon>Unidentata</taxon>
        <taxon>Episquamata</taxon>
        <taxon>Toxicofera</taxon>
        <taxon>Serpentes</taxon>
        <taxon>Colubroidea</taxon>
        <taxon>Elapidae</taxon>
        <taxon>Hydrophiinae</taxon>
        <taxon>Pseudonaja</taxon>
    </lineage>
</organism>